<organism evidence="1">
    <name type="scientific">uncultured Caudovirales phage</name>
    <dbReference type="NCBI Taxonomy" id="2100421"/>
    <lineage>
        <taxon>Viruses</taxon>
        <taxon>Duplodnaviria</taxon>
        <taxon>Heunggongvirae</taxon>
        <taxon>Uroviricota</taxon>
        <taxon>Caudoviricetes</taxon>
        <taxon>Peduoviridae</taxon>
        <taxon>Maltschvirus</taxon>
        <taxon>Maltschvirus maltsch</taxon>
    </lineage>
</organism>
<reference evidence="1" key="1">
    <citation type="submission" date="2020-05" db="EMBL/GenBank/DDBJ databases">
        <authorList>
            <person name="Chiriac C."/>
            <person name="Salcher M."/>
            <person name="Ghai R."/>
            <person name="Kavagutti S V."/>
        </authorList>
    </citation>
    <scope>NUCLEOTIDE SEQUENCE</scope>
</reference>
<evidence type="ECO:0000313" key="1">
    <source>
        <dbReference type="EMBL" id="CAB4172136.1"/>
    </source>
</evidence>
<dbReference type="EMBL" id="LR796871">
    <property type="protein sequence ID" value="CAB4172136.1"/>
    <property type="molecule type" value="Genomic_DNA"/>
</dbReference>
<proteinExistence type="predicted"/>
<name>A0A6J5PQ73_9CAUD</name>
<gene>
    <name evidence="1" type="ORF">UFOVP929_48</name>
</gene>
<accession>A0A6J5PQ73</accession>
<protein>
    <submittedName>
        <fullName evidence="1">Uncharacterized protein</fullName>
    </submittedName>
</protein>
<sequence length="73" mass="7983">MLDNLGRIVTLSDWVKDWIEDVAADNGITVAQTLEIVDPRKLEEAMIDAGFDFIAEALNKAENTIGRLGPPDA</sequence>